<evidence type="ECO:0000313" key="5">
    <source>
        <dbReference type="Proteomes" id="UP000194127"/>
    </source>
</evidence>
<dbReference type="Proteomes" id="UP000194127">
    <property type="component" value="Unassembled WGS sequence"/>
</dbReference>
<dbReference type="STRING" id="670580.A0A1X6MZI5"/>
<dbReference type="InterPro" id="IPR001498">
    <property type="entry name" value="Impact_N"/>
</dbReference>
<dbReference type="GO" id="GO:0005737">
    <property type="term" value="C:cytoplasm"/>
    <property type="evidence" value="ECO:0007669"/>
    <property type="project" value="TreeGrafter"/>
</dbReference>
<dbReference type="InterPro" id="IPR020568">
    <property type="entry name" value="Ribosomal_Su5_D2-typ_SF"/>
</dbReference>
<keyword evidence="5" id="KW-1185">Reference proteome</keyword>
<dbReference type="InterPro" id="IPR020569">
    <property type="entry name" value="UPF0029_Impact_CS"/>
</dbReference>
<accession>A0A1X6MZI5</accession>
<dbReference type="RefSeq" id="XP_024338561.1">
    <property type="nucleotide sequence ID" value="XM_024485733.1"/>
</dbReference>
<dbReference type="OrthoDB" id="69641at2759"/>
<feature type="domain" description="Impact N-terminal" evidence="3">
    <location>
        <begin position="29"/>
        <end position="146"/>
    </location>
</feature>
<gene>
    <name evidence="4" type="ORF">POSPLADRAFT_1144808</name>
</gene>
<sequence>MSTLDSFISSSTSRPPPECIATSQEIRDRGSTFVATIYPAASLKEARAAVAHVKNIVHRAKPASHEVAAWRCMVLRPGKTGLEGPDDFELQTGCQDDGEQHGGGKVLRAMQDEGILDAAVVVSRWYGGIMLGPDRFAHFETCAREVCRKFRLKDEIAGLIATLSTLDATLDTLRSQLAQLTAESTPLESRMPTETKASSSQKKKRDYSELQESLDISKAKRLVTARENESKVVRNALQKKRGQAA</sequence>
<feature type="region of interest" description="Disordered" evidence="2">
    <location>
        <begin position="226"/>
        <end position="245"/>
    </location>
</feature>
<evidence type="ECO:0000259" key="3">
    <source>
        <dbReference type="Pfam" id="PF01205"/>
    </source>
</evidence>
<dbReference type="PANTHER" id="PTHR16301">
    <property type="entry name" value="IMPACT-RELATED"/>
    <property type="match status" value="1"/>
</dbReference>
<dbReference type="GO" id="GO:0140469">
    <property type="term" value="P:GCN2-mediated signaling"/>
    <property type="evidence" value="ECO:0007669"/>
    <property type="project" value="TreeGrafter"/>
</dbReference>
<dbReference type="AlphaFoldDB" id="A0A1X6MZI5"/>
<protein>
    <recommendedName>
        <fullName evidence="3">Impact N-terminal domain-containing protein</fullName>
    </recommendedName>
</protein>
<evidence type="ECO:0000256" key="2">
    <source>
        <dbReference type="SAM" id="MobiDB-lite"/>
    </source>
</evidence>
<proteinExistence type="inferred from homology"/>
<organism evidence="4 5">
    <name type="scientific">Postia placenta MAD-698-R-SB12</name>
    <dbReference type="NCBI Taxonomy" id="670580"/>
    <lineage>
        <taxon>Eukaryota</taxon>
        <taxon>Fungi</taxon>
        <taxon>Dikarya</taxon>
        <taxon>Basidiomycota</taxon>
        <taxon>Agaricomycotina</taxon>
        <taxon>Agaricomycetes</taxon>
        <taxon>Polyporales</taxon>
        <taxon>Adustoporiaceae</taxon>
        <taxon>Rhodonia</taxon>
    </lineage>
</organism>
<evidence type="ECO:0000256" key="1">
    <source>
        <dbReference type="ARBA" id="ARBA00007665"/>
    </source>
</evidence>
<feature type="region of interest" description="Disordered" evidence="2">
    <location>
        <begin position="183"/>
        <end position="211"/>
    </location>
</feature>
<dbReference type="PANTHER" id="PTHR16301:SF25">
    <property type="entry name" value="PROTEIN IMPACT"/>
    <property type="match status" value="1"/>
</dbReference>
<name>A0A1X6MZI5_9APHY</name>
<dbReference type="InterPro" id="IPR036956">
    <property type="entry name" value="Impact_N_sf"/>
</dbReference>
<reference evidence="4 5" key="1">
    <citation type="submission" date="2017-04" db="EMBL/GenBank/DDBJ databases">
        <title>Genome Sequence of the Model Brown-Rot Fungus Postia placenta SB12.</title>
        <authorList>
            <consortium name="DOE Joint Genome Institute"/>
            <person name="Gaskell J."/>
            <person name="Kersten P."/>
            <person name="Larrondo L.F."/>
            <person name="Canessa P."/>
            <person name="Martinez D."/>
            <person name="Hibbett D."/>
            <person name="Schmoll M."/>
            <person name="Kubicek C.P."/>
            <person name="Martinez A.T."/>
            <person name="Yadav J."/>
            <person name="Master E."/>
            <person name="Magnuson J.K."/>
            <person name="James T."/>
            <person name="Yaver D."/>
            <person name="Berka R."/>
            <person name="Labutti K."/>
            <person name="Lipzen A."/>
            <person name="Aerts A."/>
            <person name="Barry K."/>
            <person name="Henrissat B."/>
            <person name="Blanchette R."/>
            <person name="Grigoriev I."/>
            <person name="Cullen D."/>
        </authorList>
    </citation>
    <scope>NUCLEOTIDE SEQUENCE [LARGE SCALE GENOMIC DNA]</scope>
    <source>
        <strain evidence="4 5">MAD-698-R-SB12</strain>
    </source>
</reference>
<dbReference type="Gene3D" id="3.30.230.30">
    <property type="entry name" value="Impact, N-terminal domain"/>
    <property type="match status" value="1"/>
</dbReference>
<evidence type="ECO:0000313" key="4">
    <source>
        <dbReference type="EMBL" id="OSX61767.1"/>
    </source>
</evidence>
<dbReference type="InterPro" id="IPR023582">
    <property type="entry name" value="Impact"/>
</dbReference>
<dbReference type="GeneID" id="36330682"/>
<dbReference type="GO" id="GO:0006446">
    <property type="term" value="P:regulation of translational initiation"/>
    <property type="evidence" value="ECO:0007669"/>
    <property type="project" value="TreeGrafter"/>
</dbReference>
<dbReference type="SUPFAM" id="SSF54211">
    <property type="entry name" value="Ribosomal protein S5 domain 2-like"/>
    <property type="match status" value="1"/>
</dbReference>
<dbReference type="Pfam" id="PF01205">
    <property type="entry name" value="Impact_N"/>
    <property type="match status" value="1"/>
</dbReference>
<comment type="similarity">
    <text evidence="1">Belongs to the IMPACT family.</text>
</comment>
<dbReference type="PROSITE" id="PS00910">
    <property type="entry name" value="UPF0029"/>
    <property type="match status" value="1"/>
</dbReference>
<dbReference type="EMBL" id="KZ110598">
    <property type="protein sequence ID" value="OSX61767.1"/>
    <property type="molecule type" value="Genomic_DNA"/>
</dbReference>